<protein>
    <submittedName>
        <fullName evidence="2">Protein kibra</fullName>
    </submittedName>
</protein>
<keyword evidence="3" id="KW-1185">Reference proteome</keyword>
<feature type="compositionally biased region" description="Polar residues" evidence="1">
    <location>
        <begin position="76"/>
        <end position="88"/>
    </location>
</feature>
<dbReference type="AlphaFoldDB" id="A0A5B7E359"/>
<feature type="compositionally biased region" description="Polar residues" evidence="1">
    <location>
        <begin position="95"/>
        <end position="166"/>
    </location>
</feature>
<feature type="region of interest" description="Disordered" evidence="1">
    <location>
        <begin position="75"/>
        <end position="178"/>
    </location>
</feature>
<feature type="compositionally biased region" description="Basic and acidic residues" evidence="1">
    <location>
        <begin position="1"/>
        <end position="14"/>
    </location>
</feature>
<comment type="caution">
    <text evidence="2">The sequence shown here is derived from an EMBL/GenBank/DDBJ whole genome shotgun (WGS) entry which is preliminary data.</text>
</comment>
<dbReference type="Proteomes" id="UP000324222">
    <property type="component" value="Unassembled WGS sequence"/>
</dbReference>
<accession>A0A5B7E359</accession>
<proteinExistence type="predicted"/>
<evidence type="ECO:0000256" key="1">
    <source>
        <dbReference type="SAM" id="MobiDB-lite"/>
    </source>
</evidence>
<gene>
    <name evidence="2" type="primary">Kibra_0</name>
    <name evidence="2" type="ORF">E2C01_021393</name>
</gene>
<feature type="region of interest" description="Disordered" evidence="1">
    <location>
        <begin position="1"/>
        <end position="26"/>
    </location>
</feature>
<dbReference type="EMBL" id="VSRR010001872">
    <property type="protein sequence ID" value="MPC28198.1"/>
    <property type="molecule type" value="Genomic_DNA"/>
</dbReference>
<evidence type="ECO:0000313" key="2">
    <source>
        <dbReference type="EMBL" id="MPC28198.1"/>
    </source>
</evidence>
<dbReference type="OrthoDB" id="5919042at2759"/>
<evidence type="ECO:0000313" key="3">
    <source>
        <dbReference type="Proteomes" id="UP000324222"/>
    </source>
</evidence>
<name>A0A5B7E359_PORTR</name>
<reference evidence="2 3" key="1">
    <citation type="submission" date="2019-05" db="EMBL/GenBank/DDBJ databases">
        <title>Another draft genome of Portunus trituberculatus and its Hox gene families provides insights of decapod evolution.</title>
        <authorList>
            <person name="Jeong J.-H."/>
            <person name="Song I."/>
            <person name="Kim S."/>
            <person name="Choi T."/>
            <person name="Kim D."/>
            <person name="Ryu S."/>
            <person name="Kim W."/>
        </authorList>
    </citation>
    <scope>NUCLEOTIDE SEQUENCE [LARGE SCALE GENOMIC DNA]</scope>
    <source>
        <tissue evidence="2">Muscle</tissue>
    </source>
</reference>
<sequence>MEKMLRKTSREIHKLRNSKTPRGQPDVISFKEKMAFFLKSSPTIPPLTVDCDTDMATSEPVDHLLHLSTATTTLSCSPVTSHSKSQPPGSCIARLQQQQQSGSEKSDTNESTNAQSDQAPSSCIQTLPSSQESITSVPSITTASSIPGAPSFTSDPSTASSTLATISPSNSVSPSSLCINASSSAPPLALSGSASPLVRQLTAKQSTTGAIPKVFRPGVLFSTEDQGVEV</sequence>
<organism evidence="2 3">
    <name type="scientific">Portunus trituberculatus</name>
    <name type="common">Swimming crab</name>
    <name type="synonym">Neptunus trituberculatus</name>
    <dbReference type="NCBI Taxonomy" id="210409"/>
    <lineage>
        <taxon>Eukaryota</taxon>
        <taxon>Metazoa</taxon>
        <taxon>Ecdysozoa</taxon>
        <taxon>Arthropoda</taxon>
        <taxon>Crustacea</taxon>
        <taxon>Multicrustacea</taxon>
        <taxon>Malacostraca</taxon>
        <taxon>Eumalacostraca</taxon>
        <taxon>Eucarida</taxon>
        <taxon>Decapoda</taxon>
        <taxon>Pleocyemata</taxon>
        <taxon>Brachyura</taxon>
        <taxon>Eubrachyura</taxon>
        <taxon>Portunoidea</taxon>
        <taxon>Portunidae</taxon>
        <taxon>Portuninae</taxon>
        <taxon>Portunus</taxon>
    </lineage>
</organism>
<feature type="compositionally biased region" description="Low complexity" evidence="1">
    <location>
        <begin position="167"/>
        <end position="178"/>
    </location>
</feature>